<dbReference type="KEGG" id="fil:BN1229_v1_2630"/>
<gene>
    <name evidence="2" type="ORF">YBN1229_v1_3287</name>
</gene>
<sequence length="69" mass="8031">MKNGAMRRLPWRLNKQESENYEYAASDTLPRHWYGLSFLRRQDREGGSLSGRGRCEGFDRDADHDVAPC</sequence>
<feature type="region of interest" description="Disordered" evidence="1">
    <location>
        <begin position="44"/>
        <end position="69"/>
    </location>
</feature>
<name>A0A0D6JIM5_9HYPH</name>
<dbReference type="EMBL" id="LN829119">
    <property type="protein sequence ID" value="CPR21854.1"/>
    <property type="molecule type" value="Genomic_DNA"/>
</dbReference>
<reference evidence="3" key="1">
    <citation type="submission" date="2015-02" db="EMBL/GenBank/DDBJ databases">
        <authorList>
            <person name="Chooi Y.-H."/>
        </authorList>
    </citation>
    <scope>NUCLEOTIDE SEQUENCE [LARGE SCALE GENOMIC DNA]</scope>
    <source>
        <strain evidence="3">strain Y</strain>
    </source>
</reference>
<accession>A0A0D6JIM5</accession>
<feature type="compositionally biased region" description="Basic and acidic residues" evidence="1">
    <location>
        <begin position="53"/>
        <end position="69"/>
    </location>
</feature>
<evidence type="ECO:0000256" key="1">
    <source>
        <dbReference type="SAM" id="MobiDB-lite"/>
    </source>
</evidence>
<evidence type="ECO:0000313" key="3">
    <source>
        <dbReference type="Proteomes" id="UP000033187"/>
    </source>
</evidence>
<dbReference type="Proteomes" id="UP000033187">
    <property type="component" value="Chromosome 1"/>
</dbReference>
<dbReference type="AlphaFoldDB" id="A0A0D6JIM5"/>
<dbReference type="KEGG" id="fiy:BN1229_v1_3287"/>
<evidence type="ECO:0000313" key="2">
    <source>
        <dbReference type="EMBL" id="CPR21854.1"/>
    </source>
</evidence>
<proteinExistence type="predicted"/>
<protein>
    <submittedName>
        <fullName evidence="2">Uncharacterized protein</fullName>
    </submittedName>
</protein>
<organism evidence="2 3">
    <name type="scientific">Candidatus Filomicrobium marinum</name>
    <dbReference type="NCBI Taxonomy" id="1608628"/>
    <lineage>
        <taxon>Bacteria</taxon>
        <taxon>Pseudomonadati</taxon>
        <taxon>Pseudomonadota</taxon>
        <taxon>Alphaproteobacteria</taxon>
        <taxon>Hyphomicrobiales</taxon>
        <taxon>Hyphomicrobiaceae</taxon>
        <taxon>Filomicrobium</taxon>
    </lineage>
</organism>
<keyword evidence="3" id="KW-1185">Reference proteome</keyword>